<dbReference type="EMBL" id="GBRH01268280">
    <property type="protein sequence ID" value="JAD29615.1"/>
    <property type="molecule type" value="Transcribed_RNA"/>
</dbReference>
<evidence type="ECO:0000313" key="1">
    <source>
        <dbReference type="EMBL" id="JAD29615.1"/>
    </source>
</evidence>
<accession>A0A0A8YYT8</accession>
<protein>
    <submittedName>
        <fullName evidence="1">Uncharacterized protein</fullName>
    </submittedName>
</protein>
<proteinExistence type="predicted"/>
<name>A0A0A8YYT8_ARUDO</name>
<sequence>MCKYMVSYMQSQYVNKKLGHCNSVDFDSTLRYYPNIC</sequence>
<organism evidence="1">
    <name type="scientific">Arundo donax</name>
    <name type="common">Giant reed</name>
    <name type="synonym">Donax arundinaceus</name>
    <dbReference type="NCBI Taxonomy" id="35708"/>
    <lineage>
        <taxon>Eukaryota</taxon>
        <taxon>Viridiplantae</taxon>
        <taxon>Streptophyta</taxon>
        <taxon>Embryophyta</taxon>
        <taxon>Tracheophyta</taxon>
        <taxon>Spermatophyta</taxon>
        <taxon>Magnoliopsida</taxon>
        <taxon>Liliopsida</taxon>
        <taxon>Poales</taxon>
        <taxon>Poaceae</taxon>
        <taxon>PACMAD clade</taxon>
        <taxon>Arundinoideae</taxon>
        <taxon>Arundineae</taxon>
        <taxon>Arundo</taxon>
    </lineage>
</organism>
<reference evidence="1" key="2">
    <citation type="journal article" date="2015" name="Data Brief">
        <title>Shoot transcriptome of the giant reed, Arundo donax.</title>
        <authorList>
            <person name="Barrero R.A."/>
            <person name="Guerrero F.D."/>
            <person name="Moolhuijzen P."/>
            <person name="Goolsby J.A."/>
            <person name="Tidwell J."/>
            <person name="Bellgard S.E."/>
            <person name="Bellgard M.I."/>
        </authorList>
    </citation>
    <scope>NUCLEOTIDE SEQUENCE</scope>
    <source>
        <tissue evidence="1">Shoot tissue taken approximately 20 cm above the soil surface</tissue>
    </source>
</reference>
<dbReference type="AlphaFoldDB" id="A0A0A8YYT8"/>
<reference evidence="1" key="1">
    <citation type="submission" date="2014-09" db="EMBL/GenBank/DDBJ databases">
        <authorList>
            <person name="Magalhaes I.L.F."/>
            <person name="Oliveira U."/>
            <person name="Santos F.R."/>
            <person name="Vidigal T.H.D.A."/>
            <person name="Brescovit A.D."/>
            <person name="Santos A.J."/>
        </authorList>
    </citation>
    <scope>NUCLEOTIDE SEQUENCE</scope>
    <source>
        <tissue evidence="1">Shoot tissue taken approximately 20 cm above the soil surface</tissue>
    </source>
</reference>